<name>A0A0G0UH34_9BACT</name>
<dbReference type="PANTHER" id="PTHR43179">
    <property type="entry name" value="RHAMNOSYLTRANSFERASE WBBL"/>
    <property type="match status" value="1"/>
</dbReference>
<feature type="domain" description="Glycosyltransferase 2-like" evidence="1">
    <location>
        <begin position="10"/>
        <end position="119"/>
    </location>
</feature>
<sequence length="293" mass="33799">MNSMKKPELSIIILSFNTKDLLRDCLDSLEKVRDEISFEVIVADNGSIDGSLEMVKAEFPWVIALNNKKNLGFAKGNNAAKKIAKGKYILFLNSDTVVYKDVLKESVRFIKTDQKIGAMTCKLVLANGKIDKDIRRRFPTPWVSFSRLVLGSGRLYWYEDVSENKTHEVDAIQGAYHLSPKKVLDEANWFSEDYFLDGEDIDLCWKIRAKGFKIFYYPKVKILHLKGASKGKNETKEKVPLSSRLKFRMASVNSMEIFYKKHLWNRYILPINLLVLTGIKFLKLVRFVRTVLQ</sequence>
<evidence type="ECO:0000313" key="3">
    <source>
        <dbReference type="Proteomes" id="UP000033858"/>
    </source>
</evidence>
<dbReference type="InterPro" id="IPR001173">
    <property type="entry name" value="Glyco_trans_2-like"/>
</dbReference>
<dbReference type="PANTHER" id="PTHR43179:SF7">
    <property type="entry name" value="RHAMNOSYLTRANSFERASE WBBL"/>
    <property type="match status" value="1"/>
</dbReference>
<proteinExistence type="predicted"/>
<accession>A0A0G0UH34</accession>
<dbReference type="GO" id="GO:0016740">
    <property type="term" value="F:transferase activity"/>
    <property type="evidence" value="ECO:0007669"/>
    <property type="project" value="UniProtKB-KW"/>
</dbReference>
<evidence type="ECO:0000259" key="1">
    <source>
        <dbReference type="Pfam" id="PF00535"/>
    </source>
</evidence>
<organism evidence="2 3">
    <name type="scientific">Candidatus Woesebacteria bacterium GW2011_GWB1_41_10</name>
    <dbReference type="NCBI Taxonomy" id="1618577"/>
    <lineage>
        <taxon>Bacteria</taxon>
        <taxon>Candidatus Woeseibacteriota</taxon>
    </lineage>
</organism>
<keyword evidence="2" id="KW-0808">Transferase</keyword>
<dbReference type="Pfam" id="PF00535">
    <property type="entry name" value="Glycos_transf_2"/>
    <property type="match status" value="1"/>
</dbReference>
<dbReference type="CDD" id="cd04186">
    <property type="entry name" value="GT_2_like_c"/>
    <property type="match status" value="1"/>
</dbReference>
<dbReference type="InterPro" id="IPR029044">
    <property type="entry name" value="Nucleotide-diphossugar_trans"/>
</dbReference>
<comment type="caution">
    <text evidence="2">The sequence shown here is derived from an EMBL/GenBank/DDBJ whole genome shotgun (WGS) entry which is preliminary data.</text>
</comment>
<dbReference type="SUPFAM" id="SSF53448">
    <property type="entry name" value="Nucleotide-diphospho-sugar transferases"/>
    <property type="match status" value="1"/>
</dbReference>
<dbReference type="Proteomes" id="UP000033858">
    <property type="component" value="Unassembled WGS sequence"/>
</dbReference>
<dbReference type="EMBL" id="LCAE01000010">
    <property type="protein sequence ID" value="KKR86821.1"/>
    <property type="molecule type" value="Genomic_DNA"/>
</dbReference>
<dbReference type="AlphaFoldDB" id="A0A0G0UH34"/>
<protein>
    <submittedName>
        <fullName evidence="2">Glycosyl transferase family 2</fullName>
    </submittedName>
</protein>
<dbReference type="Gene3D" id="3.90.550.10">
    <property type="entry name" value="Spore Coat Polysaccharide Biosynthesis Protein SpsA, Chain A"/>
    <property type="match status" value="1"/>
</dbReference>
<reference evidence="2 3" key="1">
    <citation type="journal article" date="2015" name="Nature">
        <title>rRNA introns, odd ribosomes, and small enigmatic genomes across a large radiation of phyla.</title>
        <authorList>
            <person name="Brown C.T."/>
            <person name="Hug L.A."/>
            <person name="Thomas B.C."/>
            <person name="Sharon I."/>
            <person name="Castelle C.J."/>
            <person name="Singh A."/>
            <person name="Wilkins M.J."/>
            <person name="Williams K.H."/>
            <person name="Banfield J.F."/>
        </authorList>
    </citation>
    <scope>NUCLEOTIDE SEQUENCE [LARGE SCALE GENOMIC DNA]</scope>
</reference>
<evidence type="ECO:0000313" key="2">
    <source>
        <dbReference type="EMBL" id="KKR86821.1"/>
    </source>
</evidence>
<gene>
    <name evidence="2" type="ORF">UU32_C0010G0004</name>
</gene>